<evidence type="ECO:0000256" key="1">
    <source>
        <dbReference type="ARBA" id="ARBA00006216"/>
    </source>
</evidence>
<feature type="domain" description="ABC transporter" evidence="4">
    <location>
        <begin position="8"/>
        <end position="99"/>
    </location>
</feature>
<gene>
    <name evidence="5" type="ORF">A3C96_03870</name>
</gene>
<dbReference type="Proteomes" id="UP000177088">
    <property type="component" value="Unassembled WGS sequence"/>
</dbReference>
<dbReference type="GO" id="GO:0005524">
    <property type="term" value="F:ATP binding"/>
    <property type="evidence" value="ECO:0007669"/>
    <property type="project" value="UniProtKB-KW"/>
</dbReference>
<keyword evidence="3" id="KW-0067">ATP-binding</keyword>
<dbReference type="PANTHER" id="PTHR43204">
    <property type="entry name" value="ABC TRANSPORTER I FAMILY MEMBER 6, CHLOROPLASTIC"/>
    <property type="match status" value="1"/>
</dbReference>
<sequence length="171" mass="18719">WPPDRRSRGGLFLSFQHPPEIPGVTVSAFLRAAVNARREKPVPLVEFHDKLKAVLAELKMDSAFAGRGLNEGFSGGERKRLEVLQLIMLAPKYAVLDETDSGLDVDALKIVAQGVARARERGTGVLVITHHTRILQYLRPDQVLVMSGGRITAQGGPELATKIEKEGYGKL</sequence>
<evidence type="ECO:0000313" key="6">
    <source>
        <dbReference type="Proteomes" id="UP000177088"/>
    </source>
</evidence>
<name>A0A1F7U6B0_9BACT</name>
<dbReference type="Pfam" id="PF00005">
    <property type="entry name" value="ABC_tran"/>
    <property type="match status" value="1"/>
</dbReference>
<feature type="non-terminal residue" evidence="5">
    <location>
        <position position="1"/>
    </location>
</feature>
<dbReference type="PANTHER" id="PTHR43204:SF1">
    <property type="entry name" value="ABC TRANSPORTER I FAMILY MEMBER 6, CHLOROPLASTIC"/>
    <property type="match status" value="1"/>
</dbReference>
<dbReference type="Gene3D" id="3.40.50.300">
    <property type="entry name" value="P-loop containing nucleotide triphosphate hydrolases"/>
    <property type="match status" value="1"/>
</dbReference>
<organism evidence="5 6">
    <name type="scientific">Candidatus Uhrbacteria bacterium RIFCSPHIGHO2_02_FULL_60_10</name>
    <dbReference type="NCBI Taxonomy" id="1802392"/>
    <lineage>
        <taxon>Bacteria</taxon>
        <taxon>Candidatus Uhriibacteriota</taxon>
    </lineage>
</organism>
<dbReference type="InterPro" id="IPR010230">
    <property type="entry name" value="FeS-cluster_ATPase_SufC"/>
</dbReference>
<evidence type="ECO:0000256" key="2">
    <source>
        <dbReference type="ARBA" id="ARBA00022741"/>
    </source>
</evidence>
<comment type="caution">
    <text evidence="5">The sequence shown here is derived from an EMBL/GenBank/DDBJ whole genome shotgun (WGS) entry which is preliminary data.</text>
</comment>
<evidence type="ECO:0000256" key="3">
    <source>
        <dbReference type="ARBA" id="ARBA00022840"/>
    </source>
</evidence>
<evidence type="ECO:0000313" key="5">
    <source>
        <dbReference type="EMBL" id="OGL73800.1"/>
    </source>
</evidence>
<dbReference type="NCBIfam" id="TIGR01978">
    <property type="entry name" value="sufC"/>
    <property type="match status" value="1"/>
</dbReference>
<dbReference type="EMBL" id="MGEA01000047">
    <property type="protein sequence ID" value="OGL73800.1"/>
    <property type="molecule type" value="Genomic_DNA"/>
</dbReference>
<evidence type="ECO:0000259" key="4">
    <source>
        <dbReference type="Pfam" id="PF00005"/>
    </source>
</evidence>
<protein>
    <submittedName>
        <fullName evidence="5">Fe-S cluster assembly ATPase SufC</fullName>
    </submittedName>
</protein>
<dbReference type="GO" id="GO:0016887">
    <property type="term" value="F:ATP hydrolysis activity"/>
    <property type="evidence" value="ECO:0007669"/>
    <property type="project" value="InterPro"/>
</dbReference>
<dbReference type="InterPro" id="IPR027417">
    <property type="entry name" value="P-loop_NTPase"/>
</dbReference>
<dbReference type="AlphaFoldDB" id="A0A1F7U6B0"/>
<dbReference type="InterPro" id="IPR003439">
    <property type="entry name" value="ABC_transporter-like_ATP-bd"/>
</dbReference>
<reference evidence="5 6" key="1">
    <citation type="journal article" date="2016" name="Nat. Commun.">
        <title>Thousands of microbial genomes shed light on interconnected biogeochemical processes in an aquifer system.</title>
        <authorList>
            <person name="Anantharaman K."/>
            <person name="Brown C.T."/>
            <person name="Hug L.A."/>
            <person name="Sharon I."/>
            <person name="Castelle C.J."/>
            <person name="Probst A.J."/>
            <person name="Thomas B.C."/>
            <person name="Singh A."/>
            <person name="Wilkins M.J."/>
            <person name="Karaoz U."/>
            <person name="Brodie E.L."/>
            <person name="Williams K.H."/>
            <person name="Hubbard S.S."/>
            <person name="Banfield J.F."/>
        </authorList>
    </citation>
    <scope>NUCLEOTIDE SEQUENCE [LARGE SCALE GENOMIC DNA]</scope>
</reference>
<dbReference type="SUPFAM" id="SSF52540">
    <property type="entry name" value="P-loop containing nucleoside triphosphate hydrolases"/>
    <property type="match status" value="1"/>
</dbReference>
<proteinExistence type="inferred from homology"/>
<comment type="similarity">
    <text evidence="1">Belongs to the ABC transporter superfamily. Ycf16 family.</text>
</comment>
<keyword evidence="2" id="KW-0547">Nucleotide-binding</keyword>
<accession>A0A1F7U6B0</accession>